<protein>
    <recommendedName>
        <fullName evidence="3">Lipoprotein</fullName>
    </recommendedName>
</protein>
<evidence type="ECO:0000313" key="1">
    <source>
        <dbReference type="EMBL" id="KZE11018.1"/>
    </source>
</evidence>
<gene>
    <name evidence="1" type="ORF">AVT10_06625</name>
</gene>
<dbReference type="RefSeq" id="WP_066693388.1">
    <property type="nucleotide sequence ID" value="NZ_CP117025.1"/>
</dbReference>
<keyword evidence="2" id="KW-1185">Reference proteome</keyword>
<proteinExistence type="predicted"/>
<evidence type="ECO:0008006" key="3">
    <source>
        <dbReference type="Google" id="ProtNLM"/>
    </source>
</evidence>
<organism evidence="1 2">
    <name type="scientific">Sphingomonas hankookensis</name>
    <dbReference type="NCBI Taxonomy" id="563996"/>
    <lineage>
        <taxon>Bacteria</taxon>
        <taxon>Pseudomonadati</taxon>
        <taxon>Pseudomonadota</taxon>
        <taxon>Alphaproteobacteria</taxon>
        <taxon>Sphingomonadales</taxon>
        <taxon>Sphingomonadaceae</taxon>
        <taxon>Sphingomonas</taxon>
    </lineage>
</organism>
<name>A0ABR5Y9D9_9SPHN</name>
<dbReference type="EMBL" id="LQQO01000045">
    <property type="protein sequence ID" value="KZE11018.1"/>
    <property type="molecule type" value="Genomic_DNA"/>
</dbReference>
<comment type="caution">
    <text evidence="1">The sequence shown here is derived from an EMBL/GenBank/DDBJ whole genome shotgun (WGS) entry which is preliminary data.</text>
</comment>
<dbReference type="Proteomes" id="UP000076609">
    <property type="component" value="Unassembled WGS sequence"/>
</dbReference>
<accession>A0ABR5Y9D9</accession>
<evidence type="ECO:0000313" key="2">
    <source>
        <dbReference type="Proteomes" id="UP000076609"/>
    </source>
</evidence>
<reference evidence="2" key="1">
    <citation type="submission" date="2016-01" db="EMBL/GenBank/DDBJ databases">
        <title>Draft genome of Chromobacterium sp. F49.</title>
        <authorList>
            <person name="Hong K.W."/>
        </authorList>
    </citation>
    <scope>NUCLEOTIDE SEQUENCE [LARGE SCALE GENOMIC DNA]</scope>
    <source>
        <strain evidence="2">CN3</strain>
    </source>
</reference>
<sequence>MKRLARTLAIGALVMAGSPGCSKSTADMVEGARNDVATLRKLVTLQPVPVEARWSLDPVGRDDGFGPTDRALWVVVRYSEGDAAKIARALESAPATQPVTVAAPPAWLLADIDLARHRRGKDYVFDRSVSDGRPFASDLYSTGFAMLLPDRRVLIHFASR</sequence>